<dbReference type="InterPro" id="IPR021162">
    <property type="entry name" value="Dot1"/>
</dbReference>
<evidence type="ECO:0000256" key="2">
    <source>
        <dbReference type="ARBA" id="ARBA00004123"/>
    </source>
</evidence>
<evidence type="ECO:0000256" key="1">
    <source>
        <dbReference type="ARBA" id="ARBA00003482"/>
    </source>
</evidence>
<evidence type="ECO:0000256" key="4">
    <source>
        <dbReference type="ARBA" id="ARBA00020987"/>
    </source>
</evidence>
<comment type="subcellular location">
    <subcellularLocation>
        <location evidence="2 15">Nucleus</location>
    </subcellularLocation>
</comment>
<evidence type="ECO:0000256" key="10">
    <source>
        <dbReference type="ARBA" id="ARBA00023015"/>
    </source>
</evidence>
<gene>
    <name evidence="19" type="ORF">BBAD15_g11759</name>
</gene>
<evidence type="ECO:0000259" key="18">
    <source>
        <dbReference type="PROSITE" id="PS51569"/>
    </source>
</evidence>
<dbReference type="AlphaFoldDB" id="A0A0A2VAB9"/>
<dbReference type="GO" id="GO:0000077">
    <property type="term" value="P:DNA damage checkpoint signaling"/>
    <property type="evidence" value="ECO:0007669"/>
    <property type="project" value="InterPro"/>
</dbReference>
<keyword evidence="12 15" id="KW-0539">Nucleus</keyword>
<dbReference type="Gene3D" id="3.40.50.150">
    <property type="entry name" value="Vaccinia Virus protein VP39"/>
    <property type="match status" value="1"/>
</dbReference>
<evidence type="ECO:0000256" key="6">
    <source>
        <dbReference type="ARBA" id="ARBA00022679"/>
    </source>
</evidence>
<keyword evidence="9 15" id="KW-0156">Chromatin regulator</keyword>
<dbReference type="Gene3D" id="1.10.260.170">
    <property type="match status" value="1"/>
</dbReference>
<evidence type="ECO:0000256" key="8">
    <source>
        <dbReference type="ARBA" id="ARBA00022737"/>
    </source>
</evidence>
<feature type="binding site" evidence="16">
    <location>
        <begin position="340"/>
        <end position="349"/>
    </location>
    <ligand>
        <name>S-adenosyl-L-methionine</name>
        <dbReference type="ChEBI" id="CHEBI:59789"/>
    </ligand>
</feature>
<evidence type="ECO:0000256" key="9">
    <source>
        <dbReference type="ARBA" id="ARBA00022853"/>
    </source>
</evidence>
<dbReference type="Proteomes" id="UP000030106">
    <property type="component" value="Unassembled WGS sequence"/>
</dbReference>
<dbReference type="InterPro" id="IPR029063">
    <property type="entry name" value="SAM-dependent_MTases_sf"/>
</dbReference>
<comment type="catalytic activity">
    <reaction evidence="14 15">
        <text>L-lysyl(79)-[histone H3] + 3 S-adenosyl-L-methionine = N(6),N(6),N(6)-trimethyl-L-lysyl(79)-[histone H3] + 3 S-adenosyl-L-homocysteine + 3 H(+)</text>
        <dbReference type="Rhea" id="RHEA:60328"/>
        <dbReference type="Rhea" id="RHEA-COMP:15549"/>
        <dbReference type="Rhea" id="RHEA-COMP:15552"/>
        <dbReference type="ChEBI" id="CHEBI:15378"/>
        <dbReference type="ChEBI" id="CHEBI:29969"/>
        <dbReference type="ChEBI" id="CHEBI:57856"/>
        <dbReference type="ChEBI" id="CHEBI:59789"/>
        <dbReference type="ChEBI" id="CHEBI:61961"/>
        <dbReference type="EC" id="2.1.1.360"/>
    </reaction>
</comment>
<dbReference type="Pfam" id="PF08123">
    <property type="entry name" value="DOT1"/>
    <property type="match status" value="1"/>
</dbReference>
<dbReference type="FunFam" id="3.40.50.150:FF:000033">
    <property type="entry name" value="Histone-lysine N-methyltransferase, H3 lysine-79 specific"/>
    <property type="match status" value="1"/>
</dbReference>
<evidence type="ECO:0000256" key="12">
    <source>
        <dbReference type="ARBA" id="ARBA00023242"/>
    </source>
</evidence>
<evidence type="ECO:0000256" key="15">
    <source>
        <dbReference type="PIRNR" id="PIRNR017570"/>
    </source>
</evidence>
<dbReference type="CDD" id="cd02440">
    <property type="entry name" value="AdoMet_MTases"/>
    <property type="match status" value="1"/>
</dbReference>
<dbReference type="GO" id="GO:0140956">
    <property type="term" value="F:histone H3K79 trimethyltransferase activity"/>
    <property type="evidence" value="ECO:0007669"/>
    <property type="project" value="UniProtKB-EC"/>
</dbReference>
<dbReference type="EMBL" id="ANFO01001296">
    <property type="protein sequence ID" value="KGQ03020.1"/>
    <property type="molecule type" value="Genomic_DNA"/>
</dbReference>
<keyword evidence="11 15" id="KW-0804">Transcription</keyword>
<keyword evidence="6 15" id="KW-0808">Transferase</keyword>
<proteinExistence type="inferred from homology"/>
<organism evidence="19 20">
    <name type="scientific">Beauveria bassiana D1-5</name>
    <dbReference type="NCBI Taxonomy" id="1245745"/>
    <lineage>
        <taxon>Eukaryota</taxon>
        <taxon>Fungi</taxon>
        <taxon>Dikarya</taxon>
        <taxon>Ascomycota</taxon>
        <taxon>Pezizomycotina</taxon>
        <taxon>Sordariomycetes</taxon>
        <taxon>Hypocreomycetidae</taxon>
        <taxon>Hypocreales</taxon>
        <taxon>Cordycipitaceae</taxon>
        <taxon>Beauveria</taxon>
    </lineage>
</organism>
<evidence type="ECO:0000313" key="20">
    <source>
        <dbReference type="Proteomes" id="UP000030106"/>
    </source>
</evidence>
<dbReference type="GO" id="GO:0006281">
    <property type="term" value="P:DNA repair"/>
    <property type="evidence" value="ECO:0007669"/>
    <property type="project" value="InterPro"/>
</dbReference>
<dbReference type="PIRSF" id="PIRSF017570">
    <property type="entry name" value="Histone_H3-K79_MeTrfase"/>
    <property type="match status" value="1"/>
</dbReference>
<evidence type="ECO:0000256" key="11">
    <source>
        <dbReference type="ARBA" id="ARBA00023163"/>
    </source>
</evidence>
<dbReference type="GO" id="GO:0000781">
    <property type="term" value="C:chromosome, telomeric region"/>
    <property type="evidence" value="ECO:0007669"/>
    <property type="project" value="GOC"/>
</dbReference>
<feature type="binding site" evidence="16">
    <location>
        <position position="366"/>
    </location>
    <ligand>
        <name>S-adenosyl-L-methionine</name>
        <dbReference type="ChEBI" id="CHEBI:59789"/>
    </ligand>
</feature>
<comment type="function">
    <text evidence="1 15">Histone methyltransferase that specifically trimethylates histone H3 to form H3K79me3. This methylation is required for telomere silencing and for the pachytene checkpoint during the meiotic cell cycle by allowing the recruitment of RAD9 to double strand breaks. Nucleosomes are preferred as substrate compared to free histone.</text>
</comment>
<reference evidence="19 20" key="1">
    <citation type="submission" date="2012-10" db="EMBL/GenBank/DDBJ databases">
        <title>Genome sequencing and analysis of entomopathogenic fungi Beauveria bassiana D1-5.</title>
        <authorList>
            <person name="Li Q."/>
            <person name="Wang L."/>
            <person name="Zhang Z."/>
            <person name="Wang Q."/>
            <person name="Ren J."/>
            <person name="Wang M."/>
            <person name="Xu W."/>
            <person name="Wang J."/>
            <person name="Lu Y."/>
            <person name="Du Q."/>
            <person name="Sun Z."/>
        </authorList>
    </citation>
    <scope>NUCLEOTIDE SEQUENCE [LARGE SCALE GENOMIC DNA]</scope>
    <source>
        <strain evidence="19 20">D1-5</strain>
    </source>
</reference>
<feature type="compositionally biased region" description="Basic and acidic residues" evidence="17">
    <location>
        <begin position="11"/>
        <end position="29"/>
    </location>
</feature>
<keyword evidence="7 15" id="KW-0949">S-adenosyl-L-methionine</keyword>
<dbReference type="eggNOG" id="KOG3924">
    <property type="taxonomic scope" value="Eukaryota"/>
</dbReference>
<evidence type="ECO:0000313" key="19">
    <source>
        <dbReference type="EMBL" id="KGQ03020.1"/>
    </source>
</evidence>
<evidence type="ECO:0000256" key="5">
    <source>
        <dbReference type="ARBA" id="ARBA00022603"/>
    </source>
</evidence>
<dbReference type="OrthoDB" id="443402at2759"/>
<evidence type="ECO:0000256" key="13">
    <source>
        <dbReference type="ARBA" id="ARBA00029821"/>
    </source>
</evidence>
<dbReference type="GO" id="GO:0000786">
    <property type="term" value="C:nucleosome"/>
    <property type="evidence" value="ECO:0007669"/>
    <property type="project" value="InterPro"/>
</dbReference>
<dbReference type="InterPro" id="IPR030445">
    <property type="entry name" value="H3-K79_meTrfase"/>
</dbReference>
<dbReference type="GO" id="GO:0005634">
    <property type="term" value="C:nucleus"/>
    <property type="evidence" value="ECO:0007669"/>
    <property type="project" value="UniProtKB-SubCell"/>
</dbReference>
<keyword evidence="5 15" id="KW-0489">Methyltransferase</keyword>
<comment type="similarity">
    <text evidence="15">Belongs to the class I-like SAM-binding methyltransferase superfamily. DOT1 family.</text>
</comment>
<feature type="region of interest" description="Disordered" evidence="17">
    <location>
        <begin position="1"/>
        <end position="135"/>
    </location>
</feature>
<evidence type="ECO:0000256" key="14">
    <source>
        <dbReference type="ARBA" id="ARBA00047770"/>
    </source>
</evidence>
<protein>
    <recommendedName>
        <fullName evidence="4 15">Histone-lysine N-methyltransferase, H3 lysine-79 specific</fullName>
        <ecNumber evidence="3 15">2.1.1.360</ecNumber>
    </recommendedName>
    <alternativeName>
        <fullName evidence="13 15">Histone H3-K79 methyltransferase</fullName>
    </alternativeName>
</protein>
<keyword evidence="10 15" id="KW-0805">Transcription regulation</keyword>
<evidence type="ECO:0000256" key="17">
    <source>
        <dbReference type="SAM" id="MobiDB-lite"/>
    </source>
</evidence>
<feature type="domain" description="DOT1" evidence="18">
    <location>
        <begin position="189"/>
        <end position="497"/>
    </location>
</feature>
<feature type="binding site" evidence="16">
    <location>
        <begin position="402"/>
        <end position="403"/>
    </location>
    <ligand>
        <name>S-adenosyl-L-methionine</name>
        <dbReference type="ChEBI" id="CHEBI:59789"/>
    </ligand>
</feature>
<dbReference type="GO" id="GO:0031509">
    <property type="term" value="P:subtelomeric heterochromatin formation"/>
    <property type="evidence" value="ECO:0007669"/>
    <property type="project" value="InterPro"/>
</dbReference>
<dbReference type="SUPFAM" id="SSF53335">
    <property type="entry name" value="S-adenosyl-L-methionine-dependent methyltransferases"/>
    <property type="match status" value="1"/>
</dbReference>
<dbReference type="PANTHER" id="PTHR21451:SF0">
    <property type="entry name" value="HISTONE-LYSINE N-METHYLTRANSFERASE, H3 LYSINE-79 SPECIFIC"/>
    <property type="match status" value="1"/>
</dbReference>
<name>A0A0A2VAB9_BEABA</name>
<accession>A0A0A2VAB9</accession>
<dbReference type="EC" id="2.1.1.360" evidence="3 15"/>
<keyword evidence="8" id="KW-0677">Repeat</keyword>
<dbReference type="GO" id="GO:0032259">
    <property type="term" value="P:methylation"/>
    <property type="evidence" value="ECO:0007669"/>
    <property type="project" value="UniProtKB-KW"/>
</dbReference>
<sequence length="497" mass="55576">MPLLGGKGNKFKVDPPKIRIEKVTVERPAPKPKPKPQAALSKASSSSSRSPSLHRASPKPATPRQKSHSPYPSSSDERRLERKRKAGATPVRKSPVAERVTFDKDSDNEDDGWMSLDTRKRSRKGQDDDMADPNRQLRDIDAYEEPEAGLKFVHAVDVASLETKCVPVMGAQKEDVAIEIQYPSPQPRERFELVWGKDKIDAVQASIRIVQLVAETYLTEQEAEPFTNQNGGLIRRLEKASNRNIQDLTGFKAAIHEYNQTLQNLVEDGIDAKNLDNLHEIPPHLVAFILDQIYDRTVAPHVELLSKYENGTDYVYGELLHPFVTKLLVEQLKMTSDQVFVDLGSGVGNVVLQAALEIGCESIGCEMMENACKLADDQNREFGSRCKLWGILPGRTRLEKGDFRKNQVIHDALKRADVVLVNNKAFTSQLNDDLVRMFLDLKSGCKIISLRSFVTDGHSHNINDVGSTILDVEECAYPEGFVSWTNAGGPYYISTRK</sequence>
<comment type="caution">
    <text evidence="19">The sequence shown here is derived from an EMBL/GenBank/DDBJ whole genome shotgun (WGS) entry which is preliminary data.</text>
</comment>
<dbReference type="HOGENOM" id="CLU_027287_2_0_1"/>
<feature type="binding site" evidence="16">
    <location>
        <begin position="316"/>
        <end position="319"/>
    </location>
    <ligand>
        <name>S-adenosyl-L-methionine</name>
        <dbReference type="ChEBI" id="CHEBI:59789"/>
    </ligand>
</feature>
<dbReference type="InterPro" id="IPR025789">
    <property type="entry name" value="DOT1_dom"/>
</dbReference>
<dbReference type="GO" id="GO:0042393">
    <property type="term" value="F:histone binding"/>
    <property type="evidence" value="ECO:0007669"/>
    <property type="project" value="InterPro"/>
</dbReference>
<evidence type="ECO:0000256" key="7">
    <source>
        <dbReference type="ARBA" id="ARBA00022691"/>
    </source>
</evidence>
<dbReference type="PANTHER" id="PTHR21451">
    <property type="entry name" value="HISTONE H3 METHYLTRANSFERASE"/>
    <property type="match status" value="1"/>
</dbReference>
<dbReference type="PROSITE" id="PS51569">
    <property type="entry name" value="DOT1"/>
    <property type="match status" value="1"/>
</dbReference>
<evidence type="ECO:0000256" key="3">
    <source>
        <dbReference type="ARBA" id="ARBA00012190"/>
    </source>
</evidence>
<dbReference type="STRING" id="1245745.A0A0A2VAB9"/>
<feature type="compositionally biased region" description="Low complexity" evidence="17">
    <location>
        <begin position="36"/>
        <end position="55"/>
    </location>
</feature>
<evidence type="ECO:0000256" key="16">
    <source>
        <dbReference type="PIRSR" id="PIRSR017570-1"/>
    </source>
</evidence>